<dbReference type="KEGG" id="mfc:BRM9_0228"/>
<keyword evidence="1" id="KW-1133">Transmembrane helix</keyword>
<evidence type="ECO:0000313" key="2">
    <source>
        <dbReference type="EMBL" id="AIS31057.1"/>
    </source>
</evidence>
<evidence type="ECO:0000313" key="3">
    <source>
        <dbReference type="EMBL" id="CEA13418.1"/>
    </source>
</evidence>
<keyword evidence="1" id="KW-0812">Transmembrane</keyword>
<sequence>MNLYDMIVKKIKDIQGVDEDPVTNLSTTSMLTAEITLIASVLVALVMLRHLNNILMIVAVLVVLVVFLTSMPIMGRLRKEQNDSLSSMMFYIIIALTIVITLFYWGNLNV</sequence>
<dbReference type="Proteomes" id="UP000029661">
    <property type="component" value="Chromosome"/>
</dbReference>
<evidence type="ECO:0000313" key="5">
    <source>
        <dbReference type="Proteomes" id="UP000029661"/>
    </source>
</evidence>
<dbReference type="OrthoDB" id="71397at2157"/>
<evidence type="ECO:0000313" key="4">
    <source>
        <dbReference type="EMBL" id="MBF4474855.1"/>
    </source>
</evidence>
<organism evidence="2 5">
    <name type="scientific">Methanobacterium formicicum</name>
    <dbReference type="NCBI Taxonomy" id="2162"/>
    <lineage>
        <taxon>Archaea</taxon>
        <taxon>Methanobacteriati</taxon>
        <taxon>Methanobacteriota</taxon>
        <taxon>Methanomada group</taxon>
        <taxon>Methanobacteria</taxon>
        <taxon>Methanobacteriales</taxon>
        <taxon>Methanobacteriaceae</taxon>
        <taxon>Methanobacterium</taxon>
    </lineage>
</organism>
<dbReference type="STRING" id="2162.BRM9_0228"/>
<dbReference type="GeneID" id="24791371"/>
<accession>A0A089ZAL5</accession>
<evidence type="ECO:0000256" key="1">
    <source>
        <dbReference type="SAM" id="Phobius"/>
    </source>
</evidence>
<reference evidence="3" key="2">
    <citation type="submission" date="2014-08" db="EMBL/GenBank/DDBJ databases">
        <authorList>
            <person name="Wibberg D."/>
        </authorList>
    </citation>
    <scope>NUCLEOTIDE SEQUENCE</scope>
</reference>
<keyword evidence="1" id="KW-0472">Membrane</keyword>
<protein>
    <submittedName>
        <fullName evidence="2">Energy-converting hydrogenase B subunit G EhbG</fullName>
    </submittedName>
    <submittedName>
        <fullName evidence="4">Energy-converting hydrogenase B subunit G, EhbG</fullName>
    </submittedName>
    <submittedName>
        <fullName evidence="3">Putative membrane protein</fullName>
    </submittedName>
</protein>
<name>A0A089ZAL5_METFO</name>
<feature type="transmembrane region" description="Helical" evidence="1">
    <location>
        <begin position="31"/>
        <end position="48"/>
    </location>
</feature>
<dbReference type="RefSeq" id="WP_048072631.1">
    <property type="nucleotide sequence ID" value="NZ_CP006933.1"/>
</dbReference>
<gene>
    <name evidence="2" type="primary">ehbG</name>
    <name evidence="2" type="ORF">BRM9_0228</name>
    <name evidence="3" type="ORF">DSM1535_1077</name>
    <name evidence="4" type="ORF">ISP06_05210</name>
</gene>
<dbReference type="PATRIC" id="fig|2162.9.peg.1102"/>
<dbReference type="EMBL" id="LN515531">
    <property type="protein sequence ID" value="CEA13418.1"/>
    <property type="molecule type" value="Genomic_DNA"/>
</dbReference>
<dbReference type="KEGG" id="mfi:DSM1535_1077"/>
<reference evidence="4" key="3">
    <citation type="submission" date="2020-10" db="EMBL/GenBank/DDBJ databases">
        <title>Dehalococcoides mccartyi of a TCE/Cr reducing biochatode.</title>
        <authorList>
            <person name="Matturro B."/>
        </authorList>
    </citation>
    <scope>NUCLEOTIDE SEQUENCE</scope>
    <source>
        <strain evidence="4">Bin2</strain>
    </source>
</reference>
<dbReference type="EMBL" id="CP006933">
    <property type="protein sequence ID" value="AIS31057.1"/>
    <property type="molecule type" value="Genomic_DNA"/>
</dbReference>
<dbReference type="EMBL" id="JADIIL010000018">
    <property type="protein sequence ID" value="MBF4474855.1"/>
    <property type="molecule type" value="Genomic_DNA"/>
</dbReference>
<feature type="transmembrane region" description="Helical" evidence="1">
    <location>
        <begin position="54"/>
        <end position="73"/>
    </location>
</feature>
<proteinExistence type="predicted"/>
<reference evidence="2 5" key="1">
    <citation type="submission" date="2013-12" db="EMBL/GenBank/DDBJ databases">
        <title>The complete genome sequence of Methanobacterium sp. BRM9.</title>
        <authorList>
            <consortium name="Pastoral Greenhouse Gas Research Consortium"/>
            <person name="Kelly W.J."/>
            <person name="Leahy S.C."/>
            <person name="Perry R."/>
            <person name="Li D."/>
            <person name="Altermann E."/>
            <person name="Lambie S.C."/>
            <person name="Attwood G.T."/>
        </authorList>
    </citation>
    <scope>NUCLEOTIDE SEQUENCE [LARGE SCALE GENOMIC DNA]</scope>
    <source>
        <strain evidence="2 5">BRM9</strain>
    </source>
</reference>
<dbReference type="AlphaFoldDB" id="A0A089ZAL5"/>
<feature type="transmembrane region" description="Helical" evidence="1">
    <location>
        <begin position="85"/>
        <end position="105"/>
    </location>
</feature>
<dbReference type="Proteomes" id="UP000606900">
    <property type="component" value="Unassembled WGS sequence"/>
</dbReference>